<keyword evidence="3" id="KW-1185">Reference proteome</keyword>
<reference evidence="2" key="1">
    <citation type="submission" date="2021-05" db="EMBL/GenBank/DDBJ databases">
        <title>Comparative genomics of three Colletotrichum scovillei strains and genetic complementation revealed genes involved fungal growth and virulence on chili pepper.</title>
        <authorList>
            <person name="Hsieh D.-K."/>
            <person name="Chuang S.-C."/>
            <person name="Chen C.-Y."/>
            <person name="Chao Y.-T."/>
            <person name="Lu M.-Y.J."/>
            <person name="Lee M.-H."/>
            <person name="Shih M.-C."/>
        </authorList>
    </citation>
    <scope>NUCLEOTIDE SEQUENCE</scope>
    <source>
        <strain evidence="2">Coll-153</strain>
    </source>
</reference>
<name>A0A9P7R8S3_9PEZI</name>
<sequence length="110" mass="12199">MESMNIHTRTKTRLRPARTYRHAFKKPSLWRAGPLAEAGAWTQSSSKPIQWDSDDSKLGERASFSTTSGLVFGAALINRSQARLSSKACSSSSDAGDDSSSEDIRQYEEW</sequence>
<gene>
    <name evidence="2" type="ORF">JMJ77_002021</name>
</gene>
<proteinExistence type="predicted"/>
<protein>
    <submittedName>
        <fullName evidence="2">Uncharacterized protein</fullName>
    </submittedName>
</protein>
<dbReference type="EMBL" id="JAESDN010000004">
    <property type="protein sequence ID" value="KAG7051397.1"/>
    <property type="molecule type" value="Genomic_DNA"/>
</dbReference>
<evidence type="ECO:0000313" key="2">
    <source>
        <dbReference type="EMBL" id="KAG7051397.1"/>
    </source>
</evidence>
<dbReference type="Proteomes" id="UP000699042">
    <property type="component" value="Unassembled WGS sequence"/>
</dbReference>
<evidence type="ECO:0000313" key="3">
    <source>
        <dbReference type="Proteomes" id="UP000699042"/>
    </source>
</evidence>
<feature type="region of interest" description="Disordered" evidence="1">
    <location>
        <begin position="87"/>
        <end position="110"/>
    </location>
</feature>
<feature type="non-terminal residue" evidence="2">
    <location>
        <position position="110"/>
    </location>
</feature>
<dbReference type="AlphaFoldDB" id="A0A9P7R8S3"/>
<comment type="caution">
    <text evidence="2">The sequence shown here is derived from an EMBL/GenBank/DDBJ whole genome shotgun (WGS) entry which is preliminary data.</text>
</comment>
<accession>A0A9P7R8S3</accession>
<evidence type="ECO:0000256" key="1">
    <source>
        <dbReference type="SAM" id="MobiDB-lite"/>
    </source>
</evidence>
<organism evidence="2 3">
    <name type="scientific">Colletotrichum scovillei</name>
    <dbReference type="NCBI Taxonomy" id="1209932"/>
    <lineage>
        <taxon>Eukaryota</taxon>
        <taxon>Fungi</taxon>
        <taxon>Dikarya</taxon>
        <taxon>Ascomycota</taxon>
        <taxon>Pezizomycotina</taxon>
        <taxon>Sordariomycetes</taxon>
        <taxon>Hypocreomycetidae</taxon>
        <taxon>Glomerellales</taxon>
        <taxon>Glomerellaceae</taxon>
        <taxon>Colletotrichum</taxon>
        <taxon>Colletotrichum acutatum species complex</taxon>
    </lineage>
</organism>